<dbReference type="GO" id="GO:0044611">
    <property type="term" value="C:nuclear pore inner ring"/>
    <property type="evidence" value="ECO:0007669"/>
    <property type="project" value="TreeGrafter"/>
</dbReference>
<dbReference type="Proteomes" id="UP001353858">
    <property type="component" value="Unassembled WGS sequence"/>
</dbReference>
<reference evidence="2" key="1">
    <citation type="submission" date="2023-01" db="EMBL/GenBank/DDBJ databases">
        <title>Key to firefly adult light organ development and bioluminescence: homeobox transcription factors regulate luciferase expression and transportation to peroxisome.</title>
        <authorList>
            <person name="Fu X."/>
        </authorList>
    </citation>
    <scope>NUCLEOTIDE SEQUENCE [LARGE SCALE GENOMIC DNA]</scope>
</reference>
<organism evidence="1 2">
    <name type="scientific">Aquatica leii</name>
    <dbReference type="NCBI Taxonomy" id="1421715"/>
    <lineage>
        <taxon>Eukaryota</taxon>
        <taxon>Metazoa</taxon>
        <taxon>Ecdysozoa</taxon>
        <taxon>Arthropoda</taxon>
        <taxon>Hexapoda</taxon>
        <taxon>Insecta</taxon>
        <taxon>Pterygota</taxon>
        <taxon>Neoptera</taxon>
        <taxon>Endopterygota</taxon>
        <taxon>Coleoptera</taxon>
        <taxon>Polyphaga</taxon>
        <taxon>Elateriformia</taxon>
        <taxon>Elateroidea</taxon>
        <taxon>Lampyridae</taxon>
        <taxon>Luciolinae</taxon>
        <taxon>Aquatica</taxon>
    </lineage>
</organism>
<dbReference type="GO" id="GO:0006606">
    <property type="term" value="P:protein import into nucleus"/>
    <property type="evidence" value="ECO:0007669"/>
    <property type="project" value="TreeGrafter"/>
</dbReference>
<dbReference type="InterPro" id="IPR044840">
    <property type="entry name" value="Nup188"/>
</dbReference>
<gene>
    <name evidence="1" type="ORF">RN001_015869</name>
</gene>
<evidence type="ECO:0000313" key="1">
    <source>
        <dbReference type="EMBL" id="KAK4871745.1"/>
    </source>
</evidence>
<keyword evidence="2" id="KW-1185">Reference proteome</keyword>
<accession>A0AAN7PXT8</accession>
<comment type="caution">
    <text evidence="1">The sequence shown here is derived from an EMBL/GenBank/DDBJ whole genome shotgun (WGS) entry which is preliminary data.</text>
</comment>
<sequence>MEYTPHWKRIWMTVNGRRDHIGSIGASTAINHVKNDLITGVAIYKPYSDNSYKLCLEKLGYLNDVETQKKVQQISISMNLDVCTTWAMLCNYLKFECYIDIENINDIVKYLNNNQKCNIDMWQFYTLERMFLLKILYSIIENCENKNHRFYDLYKKFIKEVSLKKIQESLFKQFSLLSKEINLENRDNCLDITNWVERNKREQLQILFIILTTLAHEKCDVDGFIQMLKSFKEPNSVFKVYHWDKPPIGKTSTLQGIRNVEIAIVLSSLEDFWHNSEIWYSRFKEIDSEIVEICKNWNSPVLLLAWVALHLTVPFEIATLNYESQLQSYLRNALHANAFSDLHEVVSNVSFKNSLAGLAVKMAIFTILEVLCIKLGATTIYDHEGTVTLLGKLLQVPEIAVVWHEGSDEGAKSFYNIAVSLFPLHFHPFSICVKSLITLKCDTESVIHGLNNLQLYTEKYDKPVIHMVNKEFLLNESYRPLKNDLVVFEKGTRMTFENRNKLNVVRFHGSYSYFKVLLHIVDTLLAQLQEHNVSELIATGVEAGYNIILETLKIQPSLIANNPDVKQLLKSSFYLLHAVSKPRVTNINLVILCFEVIVYQFEINSDEVLKHLGSIKFLPVLQKNPYAIEDFCNLNILSSAIINECTSDLFSLTSCDLLYLYIKLVKKAIKAKLFVKEIILPGLIFLIAKVFPKFSTQFTGENDKTRKICCKLISLCHLVLRQNRSTLNEAELLYVDSVITLFAQKKLYTATLVSIFRIRNVQLELILSVETNYSTGPLLKLVKSVKRALQCIAYILNFMCLNNHTNDLFEEYLWQFSPNGSILSHIAEYKSHSFDNEIPQVAWDVLTNFALISRKPLLQAFRVGSREIRQWIMQSLRDPLLTDNIKISIINFIKACIYEQASMIVAFFNIEDYQLEPKIEESVAEFMAEYLSNMSKDVTILSQPLQLAVLELFHVLWKTNKKHVIKRIMGEESFWKLMSTPLLKPERLPLDATILSFEIFILELCSTKGELHANYTSAIANIFDSSNNFIELWVNRAVAITEIDNLNVSKPGHFSLAIVLVTVLKKFLLVVQRFYPKYEGSWNTYVLKKKCLETLLYCSRHSENTQLITWWAEFNLLFCTPKAKNDTEILETLECLSNILLGYLELYKIMDDKDRLTILTLTYTILNNSVKVISENRSLIERFLRSVITLFCFEYGVTFLEDKKEERKHEQFYYRWILILKIINVFLKIESIKDFEHFFVSYLYLDKVFEVLYFFIKNKWPVRVAEVTLSTLICYADSKMDYHFDLYFKNIIYRMISPDMYKLDINTLKWGVIPVEVKNHWMLYTHIIRLNQILLHRRGSFVMEPLLLFIERHQKIISNAILSITMVLTNTNLQLVCHILHFVHDLVKIFRQWPTINSFLFEPIMSSINEVLNVGSHILVIPNIIMFTLESDTYKKMPHSEVPEINFINMINSYLEIITWSCMCLNQANPPFYNLLDYYQDTNFQIRVKYEFRFPPLSAMDRKHLSFNVLLSILHFLCNTLTRIANDSKIDGRGKLAVEKPELKDYIALIYPWDKKDDINTLVMMSDDATNESSSQIHWLVQLNVDLLLQTLSALNTFLATQIFLATRDNSLRYDEIYYMRRQLCSDLLYFYKFVNNHVTNATFSKLHKERTSGVAAQSKKGLCLFVDVSKVCCDEEGQMIPVTSTDDGYFLVLTHWFKHVCQLVYSSKFDEMLSQLNVRTMRIVYNQMYAEN</sequence>
<name>A0AAN7PXT8_9COLE</name>
<protein>
    <submittedName>
        <fullName evidence="1">Uncharacterized protein</fullName>
    </submittedName>
</protein>
<dbReference type="GO" id="GO:0017056">
    <property type="term" value="F:structural constituent of nuclear pore"/>
    <property type="evidence" value="ECO:0007669"/>
    <property type="project" value="InterPro"/>
</dbReference>
<proteinExistence type="predicted"/>
<evidence type="ECO:0000313" key="2">
    <source>
        <dbReference type="Proteomes" id="UP001353858"/>
    </source>
</evidence>
<dbReference type="EMBL" id="JARPUR010000008">
    <property type="protein sequence ID" value="KAK4871745.1"/>
    <property type="molecule type" value="Genomic_DNA"/>
</dbReference>
<dbReference type="GO" id="GO:0006405">
    <property type="term" value="P:RNA export from nucleus"/>
    <property type="evidence" value="ECO:0007669"/>
    <property type="project" value="TreeGrafter"/>
</dbReference>
<dbReference type="PANTHER" id="PTHR31431">
    <property type="entry name" value="NUCLEOPORIN NUP188 HOMOLOG"/>
    <property type="match status" value="1"/>
</dbReference>
<dbReference type="PANTHER" id="PTHR31431:SF1">
    <property type="entry name" value="NUCLEOPORIN NUP188"/>
    <property type="match status" value="1"/>
</dbReference>